<dbReference type="InterPro" id="IPR010093">
    <property type="entry name" value="SinI_DNA-bd"/>
</dbReference>
<dbReference type="Proteomes" id="UP000199225">
    <property type="component" value="Unassembled WGS sequence"/>
</dbReference>
<gene>
    <name evidence="1" type="ORF">SAMN04490247_2126</name>
</gene>
<dbReference type="STRING" id="86666.SAMN04490247_2126"/>
<dbReference type="OrthoDB" id="2166477at2"/>
<sequence>MYRTIEETAQYLELPEDYVYSCIVSGKIRAVHDGEQFLVNSDQFTLYWEQMEQYQDQIQQFLNEPIPADPIINDED</sequence>
<accession>A0A1G8U9F9</accession>
<keyword evidence="2" id="KW-1185">Reference proteome</keyword>
<dbReference type="AlphaFoldDB" id="A0A1G8U9F9"/>
<name>A0A1G8U9F9_9BACI</name>
<proteinExistence type="predicted"/>
<dbReference type="GO" id="GO:0003677">
    <property type="term" value="F:DNA binding"/>
    <property type="evidence" value="ECO:0007669"/>
    <property type="project" value="InterPro"/>
</dbReference>
<evidence type="ECO:0000313" key="2">
    <source>
        <dbReference type="Proteomes" id="UP000199225"/>
    </source>
</evidence>
<reference evidence="2" key="1">
    <citation type="submission" date="2016-10" db="EMBL/GenBank/DDBJ databases">
        <authorList>
            <person name="Varghese N."/>
            <person name="Submissions S."/>
        </authorList>
    </citation>
    <scope>NUCLEOTIDE SEQUENCE [LARGE SCALE GENOMIC DNA]</scope>
    <source>
        <strain evidence="2">DSM 4771</strain>
    </source>
</reference>
<evidence type="ECO:0000313" key="1">
    <source>
        <dbReference type="EMBL" id="SDJ50446.1"/>
    </source>
</evidence>
<organism evidence="1 2">
    <name type="scientific">Salimicrobium halophilum</name>
    <dbReference type="NCBI Taxonomy" id="86666"/>
    <lineage>
        <taxon>Bacteria</taxon>
        <taxon>Bacillati</taxon>
        <taxon>Bacillota</taxon>
        <taxon>Bacilli</taxon>
        <taxon>Bacillales</taxon>
        <taxon>Bacillaceae</taxon>
        <taxon>Salimicrobium</taxon>
    </lineage>
</organism>
<dbReference type="NCBIfam" id="TIGR01764">
    <property type="entry name" value="excise"/>
    <property type="match status" value="1"/>
</dbReference>
<protein>
    <submittedName>
        <fullName evidence="1">DNA binding domain-containing protein, excisionase family</fullName>
    </submittedName>
</protein>
<dbReference type="RefSeq" id="WP_093193849.1">
    <property type="nucleotide sequence ID" value="NZ_FNEV01000006.1"/>
</dbReference>
<dbReference type="EMBL" id="FNEV01000006">
    <property type="protein sequence ID" value="SDJ50446.1"/>
    <property type="molecule type" value="Genomic_DNA"/>
</dbReference>